<dbReference type="InterPro" id="IPR036641">
    <property type="entry name" value="HPT_dom_sf"/>
</dbReference>
<dbReference type="PANTHER" id="PTHR45138">
    <property type="entry name" value="REGULATORY COMPONENTS OF SENSORY TRANSDUCTION SYSTEM"/>
    <property type="match status" value="1"/>
</dbReference>
<feature type="modified residue" description="4-aspartylphosphate" evidence="2">
    <location>
        <position position="184"/>
    </location>
</feature>
<dbReference type="PROSITE" id="PS50894">
    <property type="entry name" value="HPT"/>
    <property type="match status" value="1"/>
</dbReference>
<dbReference type="GO" id="GO:0005886">
    <property type="term" value="C:plasma membrane"/>
    <property type="evidence" value="ECO:0007669"/>
    <property type="project" value="TreeGrafter"/>
</dbReference>
<reference evidence="7 8" key="1">
    <citation type="journal article" date="2011" name="J. Bacteriol.">
        <title>Draft genome sequence of the anoxygenic filamentous phototrophic bacterium Oscillochloris trichoides subsp. DG-6.</title>
        <authorList>
            <person name="Kuznetsov B.B."/>
            <person name="Ivanovsky R.N."/>
            <person name="Keppen O.I."/>
            <person name="Sukhacheva M.V."/>
            <person name="Bumazhkin B.K."/>
            <person name="Patutina E.O."/>
            <person name="Beletsky A.V."/>
            <person name="Mardanov A.V."/>
            <person name="Baslerov R.V."/>
            <person name="Panteleeva A.N."/>
            <person name="Kolganova T.V."/>
            <person name="Ravin N.V."/>
            <person name="Skryabin K.G."/>
        </authorList>
    </citation>
    <scope>NUCLEOTIDE SEQUENCE [LARGE SCALE GENOMIC DNA]</scope>
    <source>
        <strain evidence="7 8">DG-6</strain>
    </source>
</reference>
<dbReference type="NCBIfam" id="TIGR00254">
    <property type="entry name" value="GGDEF"/>
    <property type="match status" value="1"/>
</dbReference>
<dbReference type="Pfam" id="PF00072">
    <property type="entry name" value="Response_reg"/>
    <property type="match status" value="2"/>
</dbReference>
<dbReference type="GO" id="GO:0000160">
    <property type="term" value="P:phosphorelay signal transduction system"/>
    <property type="evidence" value="ECO:0007669"/>
    <property type="project" value="InterPro"/>
</dbReference>
<dbReference type="AlphaFoldDB" id="E1IAN6"/>
<organism evidence="7 8">
    <name type="scientific">Oscillochloris trichoides DG-6</name>
    <dbReference type="NCBI Taxonomy" id="765420"/>
    <lineage>
        <taxon>Bacteria</taxon>
        <taxon>Bacillati</taxon>
        <taxon>Chloroflexota</taxon>
        <taxon>Chloroflexia</taxon>
        <taxon>Chloroflexales</taxon>
        <taxon>Chloroflexineae</taxon>
        <taxon>Oscillochloridaceae</taxon>
        <taxon>Oscillochloris</taxon>
    </lineage>
</organism>
<dbReference type="eggNOG" id="COG3706">
    <property type="taxonomic scope" value="Bacteria"/>
</dbReference>
<dbReference type="SUPFAM" id="SSF47226">
    <property type="entry name" value="Histidine-containing phosphotransfer domain, HPT domain"/>
    <property type="match status" value="1"/>
</dbReference>
<evidence type="ECO:0000313" key="8">
    <source>
        <dbReference type="Proteomes" id="UP000054010"/>
    </source>
</evidence>
<gene>
    <name evidence="7" type="ORF">OSCT_0387</name>
</gene>
<dbReference type="Proteomes" id="UP000054010">
    <property type="component" value="Unassembled WGS sequence"/>
</dbReference>
<evidence type="ECO:0000313" key="7">
    <source>
        <dbReference type="EMBL" id="EFO81810.1"/>
    </source>
</evidence>
<dbReference type="Gene3D" id="1.20.120.160">
    <property type="entry name" value="HPT domain"/>
    <property type="match status" value="1"/>
</dbReference>
<feature type="domain" description="HPt" evidence="6">
    <location>
        <begin position="18"/>
        <end position="113"/>
    </location>
</feature>
<feature type="modified residue" description="4-aspartylphosphate" evidence="2">
    <location>
        <position position="626"/>
    </location>
</feature>
<dbReference type="PANTHER" id="PTHR45138:SF9">
    <property type="entry name" value="DIGUANYLATE CYCLASE DGCM-RELATED"/>
    <property type="match status" value="1"/>
</dbReference>
<dbReference type="InterPro" id="IPR000160">
    <property type="entry name" value="GGDEF_dom"/>
</dbReference>
<dbReference type="SUPFAM" id="SSF52172">
    <property type="entry name" value="CheY-like"/>
    <property type="match status" value="3"/>
</dbReference>
<dbReference type="CDD" id="cd01949">
    <property type="entry name" value="GGDEF"/>
    <property type="match status" value="1"/>
</dbReference>
<dbReference type="GO" id="GO:0052621">
    <property type="term" value="F:diguanylate cyclase activity"/>
    <property type="evidence" value="ECO:0007669"/>
    <property type="project" value="TreeGrafter"/>
</dbReference>
<feature type="modified residue" description="Phosphohistidine" evidence="1">
    <location>
        <position position="61"/>
    </location>
</feature>
<dbReference type="SUPFAM" id="SSF81606">
    <property type="entry name" value="PP2C-like"/>
    <property type="match status" value="1"/>
</dbReference>
<protein>
    <submittedName>
        <fullName evidence="7">Response regulator receiver modulated diguanylate cyclase</fullName>
    </submittedName>
</protein>
<feature type="domain" description="Response regulatory" evidence="4">
    <location>
        <begin position="135"/>
        <end position="251"/>
    </location>
</feature>
<dbReference type="InterPro" id="IPR050469">
    <property type="entry name" value="Diguanylate_Cyclase"/>
</dbReference>
<keyword evidence="3" id="KW-0175">Coiled coil</keyword>
<evidence type="ECO:0000256" key="1">
    <source>
        <dbReference type="PROSITE-ProRule" id="PRU00110"/>
    </source>
</evidence>
<dbReference type="EMBL" id="ADVR01000005">
    <property type="protein sequence ID" value="EFO81810.1"/>
    <property type="molecule type" value="Genomic_DNA"/>
</dbReference>
<evidence type="ECO:0000256" key="3">
    <source>
        <dbReference type="SAM" id="Coils"/>
    </source>
</evidence>
<dbReference type="eggNOG" id="COG2204">
    <property type="taxonomic scope" value="Bacteria"/>
</dbReference>
<name>E1IAN6_9CHLR</name>
<dbReference type="Gene3D" id="3.30.70.270">
    <property type="match status" value="1"/>
</dbReference>
<dbReference type="Pfam" id="PF00990">
    <property type="entry name" value="GGDEF"/>
    <property type="match status" value="1"/>
</dbReference>
<dbReference type="InterPro" id="IPR036457">
    <property type="entry name" value="PPM-type-like_dom_sf"/>
</dbReference>
<feature type="domain" description="Response regulatory" evidence="4">
    <location>
        <begin position="577"/>
        <end position="691"/>
    </location>
</feature>
<dbReference type="InterPro" id="IPR001789">
    <property type="entry name" value="Sig_transdc_resp-reg_receiver"/>
</dbReference>
<dbReference type="SMART" id="SM00448">
    <property type="entry name" value="REC"/>
    <property type="match status" value="3"/>
</dbReference>
<keyword evidence="2" id="KW-0597">Phosphoprotein</keyword>
<evidence type="ECO:0000259" key="4">
    <source>
        <dbReference type="PROSITE" id="PS50110"/>
    </source>
</evidence>
<keyword evidence="8" id="KW-1185">Reference proteome</keyword>
<sequence>MRRQRERDTTMQDFSARFEELRHHYSAQLAEKAAQMLDAWQRIEAGTTTPAAFDELQRIAHNLAGTGSTFGFPEVSNTANALDAVLSQLRQEGHDESLMAEVRYLLHTLHQSALGGNAPEPIELPTSPTFSASTHIYFLFDSGEEAESLASQITNFGYEAHIFTDIDALSLRMHTSPPDVLVADMSFLERPERRVAVDRMRRVAHGQVPLVIISWRNDFAARLHAVRVGGNAYLVRPVDTDTLIEHLDEITERQRTEPYRVLIVDDSRILAETYATFLNAAGMQATIITDATVALSVIMDLQPDLILMDMYMPACEGRELAAVIRQQPALNSIPIVFLSAEMDRRTQLNALEEGGDDFLTKPINPDHLIAAVTIRIRRARVIRSQMLRDSLTGLFNHSVTEDLLVREVARAQRKKRQLSIVMLDIDHLKEINETYGHAAGDRVLKSLARMLQQRLRISDLIGRFGGDEFVVIMPDTDGAVALRVIDSIRERFVMVQHRAGVAEFNVTFSGGVATLQASGDVTTLNESADIALYQAKHHGRNQLVLATHTLFRESPIQGEILDAPAIEPITLLGVQARILVVDDDEHVRLLLQHWLGAVGYDVHLCALGEEALIMEPVVKPDLILLDVLMPDLDGLEVLDTLRSRGCDASIVLTTAFGSERIAVTAMRRGADDYLRKPIVVDELQTMLERNLERLRLRRQNSALQQQLEEQRKQLEVELARAARVQADLLPRQMPRLPGFTLAARCIPARQVGGDFYDWHSPGPGLLNLTFGDVMGKGMPAALLMTTVRAVMRSVGRQTPPLVNLRYALTALDADLNHARAFVTMFHAQLDLVSRRLSFIDAGHGLCFIRRAGGRVEPLGPRGVPLGVPSREPYAQGEVQFFPGDALILFSDGLLDTWPALADNHLILADLLSDDIEAQAMVERILALPALVGSVIDDLTVVVLACSSETQI</sequence>
<dbReference type="Gene3D" id="3.60.40.10">
    <property type="entry name" value="PPM-type phosphatase domain"/>
    <property type="match status" value="1"/>
</dbReference>
<comment type="caution">
    <text evidence="7">The sequence shown here is derived from an EMBL/GenBank/DDBJ whole genome shotgun (WGS) entry which is preliminary data.</text>
</comment>
<evidence type="ECO:0000256" key="2">
    <source>
        <dbReference type="PROSITE-ProRule" id="PRU00169"/>
    </source>
</evidence>
<dbReference type="HOGENOM" id="CLU_013473_0_0_0"/>
<feature type="domain" description="GGDEF" evidence="5">
    <location>
        <begin position="416"/>
        <end position="548"/>
    </location>
</feature>
<dbReference type="Gene3D" id="3.40.50.2300">
    <property type="match status" value="3"/>
</dbReference>
<dbReference type="InterPro" id="IPR029787">
    <property type="entry name" value="Nucleotide_cyclase"/>
</dbReference>
<evidence type="ECO:0000259" key="6">
    <source>
        <dbReference type="PROSITE" id="PS50894"/>
    </source>
</evidence>
<dbReference type="SUPFAM" id="SSF55073">
    <property type="entry name" value="Nucleotide cyclase"/>
    <property type="match status" value="1"/>
</dbReference>
<feature type="modified residue" description="4-aspartylphosphate" evidence="2">
    <location>
        <position position="309"/>
    </location>
</feature>
<dbReference type="InterPro" id="IPR043128">
    <property type="entry name" value="Rev_trsase/Diguanyl_cyclase"/>
</dbReference>
<dbReference type="PROSITE" id="PS50887">
    <property type="entry name" value="GGDEF"/>
    <property type="match status" value="1"/>
</dbReference>
<dbReference type="InterPro" id="IPR008207">
    <property type="entry name" value="Sig_transdc_His_kin_Hpt_dom"/>
</dbReference>
<dbReference type="SMART" id="SM00267">
    <property type="entry name" value="GGDEF"/>
    <property type="match status" value="1"/>
</dbReference>
<feature type="domain" description="Response regulatory" evidence="4">
    <location>
        <begin position="260"/>
        <end position="376"/>
    </location>
</feature>
<dbReference type="SMART" id="SM00331">
    <property type="entry name" value="PP2C_SIG"/>
    <property type="match status" value="1"/>
</dbReference>
<feature type="coiled-coil region" evidence="3">
    <location>
        <begin position="693"/>
        <end position="727"/>
    </location>
</feature>
<dbReference type="Pfam" id="PF07228">
    <property type="entry name" value="SpoIIE"/>
    <property type="match status" value="1"/>
</dbReference>
<dbReference type="Pfam" id="PF01627">
    <property type="entry name" value="Hpt"/>
    <property type="match status" value="1"/>
</dbReference>
<proteinExistence type="predicted"/>
<dbReference type="PROSITE" id="PS50110">
    <property type="entry name" value="RESPONSE_REGULATORY"/>
    <property type="match status" value="3"/>
</dbReference>
<evidence type="ECO:0000259" key="5">
    <source>
        <dbReference type="PROSITE" id="PS50887"/>
    </source>
</evidence>
<dbReference type="eggNOG" id="COG2208">
    <property type="taxonomic scope" value="Bacteria"/>
</dbReference>
<accession>E1IAN6</accession>
<dbReference type="CDD" id="cd00156">
    <property type="entry name" value="REC"/>
    <property type="match status" value="2"/>
</dbReference>
<dbReference type="InterPro" id="IPR001932">
    <property type="entry name" value="PPM-type_phosphatase-like_dom"/>
</dbReference>
<dbReference type="GO" id="GO:0043709">
    <property type="term" value="P:cell adhesion involved in single-species biofilm formation"/>
    <property type="evidence" value="ECO:0007669"/>
    <property type="project" value="TreeGrafter"/>
</dbReference>
<dbReference type="GO" id="GO:1902201">
    <property type="term" value="P:negative regulation of bacterial-type flagellum-dependent cell motility"/>
    <property type="evidence" value="ECO:0007669"/>
    <property type="project" value="TreeGrafter"/>
</dbReference>
<dbReference type="STRING" id="765420.OSCT_0387"/>
<dbReference type="InterPro" id="IPR011006">
    <property type="entry name" value="CheY-like_superfamily"/>
</dbReference>
<dbReference type="FunFam" id="3.30.70.270:FF:000001">
    <property type="entry name" value="Diguanylate cyclase domain protein"/>
    <property type="match status" value="1"/>
</dbReference>